<reference evidence="2" key="1">
    <citation type="submission" date="2021-01" db="EMBL/GenBank/DDBJ databases">
        <title>KCTC 19127 draft genome.</title>
        <authorList>
            <person name="An D."/>
        </authorList>
    </citation>
    <scope>NUCLEOTIDE SEQUENCE</scope>
    <source>
        <strain evidence="2">KCTC 19127</strain>
    </source>
</reference>
<dbReference type="SUPFAM" id="SSF55154">
    <property type="entry name" value="CYTH-like phosphatases"/>
    <property type="match status" value="1"/>
</dbReference>
<dbReference type="Proteomes" id="UP000663801">
    <property type="component" value="Unassembled WGS sequence"/>
</dbReference>
<keyword evidence="3" id="KW-1185">Reference proteome</keyword>
<gene>
    <name evidence="2" type="ORF">JL107_08205</name>
</gene>
<accession>A0A938YNE7</accession>
<sequence length="520" mass="55508">MTAPQLSVREVTPAASLPALGSVPGVSRVAIDVARITEDFRDTAGAALLRQGLTLRRTSGESDEWILQGLPTGAELRRPATDSAEPPDEVLAAVRGQIRGGRLQSIATVESTRTAHRLLDDRGRLLLTVVDAVSSSHATLDAVAVLTSWRRWWVEPATGGDVPVATGGSAGKVTAQVEALLDRGGRRGATADPLARALGDRYPAPTAAPTPTRRGPAALVVQAHLTAQVEALAAQDWPVRTDAPDSVHQMRVATRRLRSALSTFGPLLDRAVTDPLRSELAWLAGVLGGARDAEVQRDHLAAVLAAEPVELVIGPVRAELDEHFARTYATAREAVLAALDDRRYFRLRDALDTLAAGAPFTAEAQGPAEKVATARVGAAFRRLKRAVETMQEQAARAGTPQIGSPVIATKGPDELFHETRKAAKRLRYAAQALAPAFGKPAVALAEAAENLQEILGDHQDSVVLRATLRDLAVRSFLDGGNPFTLGRLHALEQVRAERAEAAFAPAWADLDHKKLRRWLS</sequence>
<dbReference type="InterPro" id="IPR007899">
    <property type="entry name" value="CHAD_dom"/>
</dbReference>
<organism evidence="2 3">
    <name type="scientific">Nakamurella flavida</name>
    <dbReference type="NCBI Taxonomy" id="363630"/>
    <lineage>
        <taxon>Bacteria</taxon>
        <taxon>Bacillati</taxon>
        <taxon>Actinomycetota</taxon>
        <taxon>Actinomycetes</taxon>
        <taxon>Nakamurellales</taxon>
        <taxon>Nakamurellaceae</taxon>
        <taxon>Nakamurella</taxon>
    </lineage>
</organism>
<dbReference type="EMBL" id="JAERWL010000007">
    <property type="protein sequence ID" value="MBM9476419.1"/>
    <property type="molecule type" value="Genomic_DNA"/>
</dbReference>
<dbReference type="InterPro" id="IPR033469">
    <property type="entry name" value="CYTH-like_dom_sf"/>
</dbReference>
<dbReference type="InterPro" id="IPR038186">
    <property type="entry name" value="CHAD_dom_sf"/>
</dbReference>
<dbReference type="AlphaFoldDB" id="A0A938YNE7"/>
<evidence type="ECO:0000259" key="1">
    <source>
        <dbReference type="PROSITE" id="PS51708"/>
    </source>
</evidence>
<dbReference type="PANTHER" id="PTHR39339">
    <property type="entry name" value="SLR1444 PROTEIN"/>
    <property type="match status" value="1"/>
</dbReference>
<dbReference type="Gene3D" id="1.40.20.10">
    <property type="entry name" value="CHAD domain"/>
    <property type="match status" value="1"/>
</dbReference>
<dbReference type="PANTHER" id="PTHR39339:SF1">
    <property type="entry name" value="CHAD DOMAIN-CONTAINING PROTEIN"/>
    <property type="match status" value="1"/>
</dbReference>
<dbReference type="SMART" id="SM00880">
    <property type="entry name" value="CHAD"/>
    <property type="match status" value="1"/>
</dbReference>
<evidence type="ECO:0000313" key="3">
    <source>
        <dbReference type="Proteomes" id="UP000663801"/>
    </source>
</evidence>
<protein>
    <submittedName>
        <fullName evidence="2">CHAD domain-containing protein</fullName>
    </submittedName>
</protein>
<dbReference type="Pfam" id="PF05235">
    <property type="entry name" value="CHAD"/>
    <property type="match status" value="1"/>
</dbReference>
<dbReference type="RefSeq" id="WP_205256531.1">
    <property type="nucleotide sequence ID" value="NZ_BAAAPV010000001.1"/>
</dbReference>
<dbReference type="PROSITE" id="PS51708">
    <property type="entry name" value="CHAD"/>
    <property type="match status" value="1"/>
</dbReference>
<feature type="domain" description="CHAD" evidence="1">
    <location>
        <begin position="214"/>
        <end position="512"/>
    </location>
</feature>
<comment type="caution">
    <text evidence="2">The sequence shown here is derived from an EMBL/GenBank/DDBJ whole genome shotgun (WGS) entry which is preliminary data.</text>
</comment>
<name>A0A938YNE7_9ACTN</name>
<proteinExistence type="predicted"/>
<evidence type="ECO:0000313" key="2">
    <source>
        <dbReference type="EMBL" id="MBM9476419.1"/>
    </source>
</evidence>